<feature type="chain" id="PRO_5044832055" description="Ionotropic receptor" evidence="9">
    <location>
        <begin position="17"/>
        <end position="633"/>
    </location>
</feature>
<evidence type="ECO:0000256" key="2">
    <source>
        <dbReference type="ARBA" id="ARBA00022475"/>
    </source>
</evidence>
<dbReference type="AlphaFoldDB" id="A0ABD1EY89"/>
<comment type="caution">
    <text evidence="10">The sequence shown here is derived from an EMBL/GenBank/DDBJ whole genome shotgun (WGS) entry which is preliminary data.</text>
</comment>
<dbReference type="Proteomes" id="UP001566132">
    <property type="component" value="Unassembled WGS sequence"/>
</dbReference>
<sequence length="633" mass="72523">MWHVKLLLIVFGISWGKLSKPKYPSCFPSPSQLIYEKYVLNATLTNIINLKFKSGRSADLYSVSGGHRIFQTIQIQDVLVQKFPNFNQTRLNVEIIYMKDDYSIQEPHQMYLYYDQNMVQVYRGYDPEVFWQYLHGTDIKEFEDTARSLHALFFLNPETEIRDAAEILTYLWTKFGILNAIAQIPCSPKYSRYIAVYKPFQLNFRNTLGKVQLHLVEHVFKYPSSIRNNVGNLHKYPVKVSIFKRYPTALPELPRTLQGLKIYQKNIPFYGMDGMILSEIVQKLNFTLKIVSTPETQRYGFVAPNGTIIGSLQLIAARKVDFQAVARYIDIYPISMEYSWPITFDYMGFLVARSGRLPNWLKIYEIFLDNTNLLLTSIWVVCCLVNLLFQPDAGKAFTEIYCIAIGHSQKSIVNPGTSLSKSIFIGSCLIISLVLITLLTAALIKTLSSESWCPDIQTLEELTQSKIKIKSSANILKFCNSTLYGKLSKQIQIFDSNLSDEDLVTEYKNLAVLVRVKDTQLKIGTHYIDINGTPLLHIIPDYIANNFVAYAFPKGSPYLLIINNILTRLQEAGLDTKWYKDVAIAFETENRKKESAKIEKLSIEALQSALYILLIGYLISIMVFSFELAFSCH</sequence>
<reference evidence="10 11" key="1">
    <citation type="submission" date="2024-05" db="EMBL/GenBank/DDBJ databases">
        <title>Genetic variation in Jamaican populations of the coffee berry borer (Hypothenemus hampei).</title>
        <authorList>
            <person name="Errbii M."/>
            <person name="Myrie A."/>
        </authorList>
    </citation>
    <scope>NUCLEOTIDE SEQUENCE [LARGE SCALE GENOMIC DNA]</scope>
    <source>
        <strain evidence="10">JA-Hopewell-2020-01-JO</strain>
        <tissue evidence="10">Whole body</tissue>
    </source>
</reference>
<feature type="transmembrane region" description="Helical" evidence="8">
    <location>
        <begin position="423"/>
        <end position="444"/>
    </location>
</feature>
<dbReference type="InterPro" id="IPR052192">
    <property type="entry name" value="Insect_Ionotropic_Sensory_Rcpt"/>
</dbReference>
<proteinExistence type="predicted"/>
<dbReference type="GO" id="GO:0005886">
    <property type="term" value="C:plasma membrane"/>
    <property type="evidence" value="ECO:0007669"/>
    <property type="project" value="UniProtKB-SubCell"/>
</dbReference>
<comment type="subcellular location">
    <subcellularLocation>
        <location evidence="1">Cell membrane</location>
        <topology evidence="1">Multi-pass membrane protein</topology>
    </subcellularLocation>
</comment>
<gene>
    <name evidence="10" type="ORF">ABEB36_007792</name>
</gene>
<keyword evidence="2" id="KW-1003">Cell membrane</keyword>
<evidence type="ECO:0000313" key="10">
    <source>
        <dbReference type="EMBL" id="KAL1502679.1"/>
    </source>
</evidence>
<dbReference type="SUPFAM" id="SSF53850">
    <property type="entry name" value="Periplasmic binding protein-like II"/>
    <property type="match status" value="1"/>
</dbReference>
<evidence type="ECO:0000256" key="1">
    <source>
        <dbReference type="ARBA" id="ARBA00004651"/>
    </source>
</evidence>
<keyword evidence="11" id="KW-1185">Reference proteome</keyword>
<accession>A0ABD1EY89</accession>
<keyword evidence="4 8" id="KW-1133">Transmembrane helix</keyword>
<keyword evidence="6" id="KW-0675">Receptor</keyword>
<keyword evidence="5 8" id="KW-0472">Membrane</keyword>
<keyword evidence="9" id="KW-0732">Signal</keyword>
<keyword evidence="7" id="KW-0325">Glycoprotein</keyword>
<evidence type="ECO:0000256" key="3">
    <source>
        <dbReference type="ARBA" id="ARBA00022692"/>
    </source>
</evidence>
<evidence type="ECO:0000256" key="6">
    <source>
        <dbReference type="ARBA" id="ARBA00023170"/>
    </source>
</evidence>
<dbReference type="EMBL" id="JBDJPC010000005">
    <property type="protein sequence ID" value="KAL1502679.1"/>
    <property type="molecule type" value="Genomic_DNA"/>
</dbReference>
<evidence type="ECO:0000256" key="7">
    <source>
        <dbReference type="ARBA" id="ARBA00023180"/>
    </source>
</evidence>
<name>A0ABD1EY89_HYPHA</name>
<evidence type="ECO:0000313" key="11">
    <source>
        <dbReference type="Proteomes" id="UP001566132"/>
    </source>
</evidence>
<feature type="transmembrane region" description="Helical" evidence="8">
    <location>
        <begin position="609"/>
        <end position="630"/>
    </location>
</feature>
<evidence type="ECO:0000256" key="8">
    <source>
        <dbReference type="SAM" id="Phobius"/>
    </source>
</evidence>
<keyword evidence="3 8" id="KW-0812">Transmembrane</keyword>
<dbReference type="PANTHER" id="PTHR42643">
    <property type="entry name" value="IONOTROPIC RECEPTOR 20A-RELATED"/>
    <property type="match status" value="1"/>
</dbReference>
<evidence type="ECO:0000256" key="9">
    <source>
        <dbReference type="SAM" id="SignalP"/>
    </source>
</evidence>
<dbReference type="PANTHER" id="PTHR42643:SF38">
    <property type="entry name" value="IONOTROPIC RECEPTOR 100A"/>
    <property type="match status" value="1"/>
</dbReference>
<evidence type="ECO:0008006" key="12">
    <source>
        <dbReference type="Google" id="ProtNLM"/>
    </source>
</evidence>
<feature type="signal peptide" evidence="9">
    <location>
        <begin position="1"/>
        <end position="16"/>
    </location>
</feature>
<protein>
    <recommendedName>
        <fullName evidence="12">Ionotropic receptor</fullName>
    </recommendedName>
</protein>
<evidence type="ECO:0000256" key="5">
    <source>
        <dbReference type="ARBA" id="ARBA00023136"/>
    </source>
</evidence>
<evidence type="ECO:0000256" key="4">
    <source>
        <dbReference type="ARBA" id="ARBA00022989"/>
    </source>
</evidence>
<organism evidence="10 11">
    <name type="scientific">Hypothenemus hampei</name>
    <name type="common">Coffee berry borer</name>
    <dbReference type="NCBI Taxonomy" id="57062"/>
    <lineage>
        <taxon>Eukaryota</taxon>
        <taxon>Metazoa</taxon>
        <taxon>Ecdysozoa</taxon>
        <taxon>Arthropoda</taxon>
        <taxon>Hexapoda</taxon>
        <taxon>Insecta</taxon>
        <taxon>Pterygota</taxon>
        <taxon>Neoptera</taxon>
        <taxon>Endopterygota</taxon>
        <taxon>Coleoptera</taxon>
        <taxon>Polyphaga</taxon>
        <taxon>Cucujiformia</taxon>
        <taxon>Curculionidae</taxon>
        <taxon>Scolytinae</taxon>
        <taxon>Hypothenemus</taxon>
    </lineage>
</organism>